<dbReference type="AlphaFoldDB" id="A0A8I6Y0A0"/>
<dbReference type="GeneID" id="123440613"/>
<gene>
    <name evidence="1" type="primary">LOC123440613</name>
</gene>
<dbReference type="OrthoDB" id="690980at2759"/>
<dbReference type="Proteomes" id="UP000011116">
    <property type="component" value="Chromosome 3H"/>
</dbReference>
<dbReference type="InterPro" id="IPR038765">
    <property type="entry name" value="Papain-like_cys_pep_sf"/>
</dbReference>
<name>A0A8I6Y0A0_HORVV</name>
<reference evidence="2" key="1">
    <citation type="journal article" date="2012" name="Nature">
        <title>A physical, genetic and functional sequence assembly of the barley genome.</title>
        <authorList>
            <consortium name="The International Barley Genome Sequencing Consortium"/>
            <person name="Mayer K.F."/>
            <person name="Waugh R."/>
            <person name="Brown J.W."/>
            <person name="Schulman A."/>
            <person name="Langridge P."/>
            <person name="Platzer M."/>
            <person name="Fincher G.B."/>
            <person name="Muehlbauer G.J."/>
            <person name="Sato K."/>
            <person name="Close T.J."/>
            <person name="Wise R.P."/>
            <person name="Stein N."/>
        </authorList>
    </citation>
    <scope>NUCLEOTIDE SEQUENCE [LARGE SCALE GENOMIC DNA]</scope>
    <source>
        <strain evidence="2">cv. Morex</strain>
    </source>
</reference>
<protein>
    <submittedName>
        <fullName evidence="1">Uncharacterized protein</fullName>
    </submittedName>
</protein>
<dbReference type="SUPFAM" id="SSF54001">
    <property type="entry name" value="Cysteine proteinases"/>
    <property type="match status" value="1"/>
</dbReference>
<dbReference type="EnsemblPlants" id="HORVU.MOREX.r3.3HG0305990.1">
    <property type="protein sequence ID" value="HORVU.MOREX.r3.3HG0305990.1"/>
    <property type="gene ID" value="HORVU.MOREX.r3.3HG0305990"/>
</dbReference>
<accession>A0A8I6Y0A0</accession>
<proteinExistence type="predicted"/>
<reference evidence="1" key="3">
    <citation type="submission" date="2022-01" db="UniProtKB">
        <authorList>
            <consortium name="EnsemblPlants"/>
        </authorList>
    </citation>
    <scope>IDENTIFICATION</scope>
    <source>
        <strain evidence="1">subsp. vulgare</strain>
    </source>
</reference>
<reference evidence="1" key="2">
    <citation type="submission" date="2020-10" db="EMBL/GenBank/DDBJ databases">
        <authorList>
            <person name="Scholz U."/>
            <person name="Mascher M."/>
            <person name="Fiebig A."/>
        </authorList>
    </citation>
    <scope>NUCLEOTIDE SEQUENCE [LARGE SCALE GENOMIC DNA]</scope>
    <source>
        <strain evidence="1">cv. Morex</strain>
    </source>
</reference>
<evidence type="ECO:0000313" key="2">
    <source>
        <dbReference type="Proteomes" id="UP000011116"/>
    </source>
</evidence>
<dbReference type="RefSeq" id="XP_044973113.1">
    <property type="nucleotide sequence ID" value="XM_045117178.1"/>
</dbReference>
<dbReference type="Gene3D" id="3.40.395.10">
    <property type="entry name" value="Adenoviral Proteinase, Chain A"/>
    <property type="match status" value="1"/>
</dbReference>
<evidence type="ECO:0000313" key="1">
    <source>
        <dbReference type="EnsemblPlants" id="HORVU.MOREX.r3.3HG0305990.1"/>
    </source>
</evidence>
<dbReference type="Gramene" id="HORVU.MOREX.r3.3HG0305990.1">
    <property type="protein sequence ID" value="HORVU.MOREX.r3.3HG0305990.1"/>
    <property type="gene ID" value="HORVU.MOREX.r3.3HG0305990"/>
</dbReference>
<dbReference type="KEGG" id="hvg:123440613"/>
<organism evidence="1 2">
    <name type="scientific">Hordeum vulgare subsp. vulgare</name>
    <name type="common">Domesticated barley</name>
    <dbReference type="NCBI Taxonomy" id="112509"/>
    <lineage>
        <taxon>Eukaryota</taxon>
        <taxon>Viridiplantae</taxon>
        <taxon>Streptophyta</taxon>
        <taxon>Embryophyta</taxon>
        <taxon>Tracheophyta</taxon>
        <taxon>Spermatophyta</taxon>
        <taxon>Magnoliopsida</taxon>
        <taxon>Liliopsida</taxon>
        <taxon>Poales</taxon>
        <taxon>Poaceae</taxon>
        <taxon>BOP clade</taxon>
        <taxon>Pooideae</taxon>
        <taxon>Triticodae</taxon>
        <taxon>Triticeae</taxon>
        <taxon>Hordeinae</taxon>
        <taxon>Hordeum</taxon>
    </lineage>
</organism>
<keyword evidence="2" id="KW-1185">Reference proteome</keyword>
<sequence>MFLPSRVGFSPATCRMIMAPVLLDDSRAWCLYAFDMHAKILNILDPVHTLQDREVMAGLHAANADLLLAGLGEVGLALVEGFTINRDEWDIEYNIGINNPCSINESGVYLFHYARNFTGANLAEQIDEDGLVVLRKKLFYDIMAMDGNAGETPGFMER</sequence>
<dbReference type="SMR" id="A0A8I6Y0A0"/>